<keyword evidence="4" id="KW-1185">Reference proteome</keyword>
<organism evidence="3 4">
    <name type="scientific">Emericellopsis cladophorae</name>
    <dbReference type="NCBI Taxonomy" id="2686198"/>
    <lineage>
        <taxon>Eukaryota</taxon>
        <taxon>Fungi</taxon>
        <taxon>Dikarya</taxon>
        <taxon>Ascomycota</taxon>
        <taxon>Pezizomycotina</taxon>
        <taxon>Sordariomycetes</taxon>
        <taxon>Hypocreomycetidae</taxon>
        <taxon>Hypocreales</taxon>
        <taxon>Bionectriaceae</taxon>
        <taxon>Emericellopsis</taxon>
    </lineage>
</organism>
<evidence type="ECO:0000259" key="2">
    <source>
        <dbReference type="Pfam" id="PF15377"/>
    </source>
</evidence>
<feature type="compositionally biased region" description="Basic and acidic residues" evidence="1">
    <location>
        <begin position="131"/>
        <end position="145"/>
    </location>
</feature>
<dbReference type="Pfam" id="PF15377">
    <property type="entry name" value="DUF4604"/>
    <property type="match status" value="1"/>
</dbReference>
<dbReference type="OrthoDB" id="5388322at2759"/>
<comment type="caution">
    <text evidence="3">The sequence shown here is derived from an EMBL/GenBank/DDBJ whole genome shotgun (WGS) entry which is preliminary data.</text>
</comment>
<dbReference type="GeneID" id="75834286"/>
<reference evidence="3" key="1">
    <citation type="journal article" date="2021" name="J Fungi (Basel)">
        <title>Genomic and Metabolomic Analyses of the Marine Fungus Emericellopsis cladophorae: Insights into Saltwater Adaptability Mechanisms and Its Biosynthetic Potential.</title>
        <authorList>
            <person name="Goncalves M.F.M."/>
            <person name="Hilario S."/>
            <person name="Van de Peer Y."/>
            <person name="Esteves A.C."/>
            <person name="Alves A."/>
        </authorList>
    </citation>
    <scope>NUCLEOTIDE SEQUENCE</scope>
    <source>
        <strain evidence="3">MUM 19.33</strain>
    </source>
</reference>
<feature type="compositionally biased region" description="Polar residues" evidence="1">
    <location>
        <begin position="1"/>
        <end position="14"/>
    </location>
</feature>
<sequence length="163" mass="17590">MSQKITGKTLSYDTSLPPFLQALRSQNGSSDQPQTTGQRRAAKKRSESEDAEDVPVVVDEDGNIVTVEVDKEGQVKPGEALNPTTVQGAEKDGVEESKTDAETAKAAIRGRKRKVGRLIGDAGSPAEQDEKDGAKDKVKQDEAPKAKKPKKAQKIKLSFDDED</sequence>
<evidence type="ECO:0000256" key="1">
    <source>
        <dbReference type="SAM" id="MobiDB-lite"/>
    </source>
</evidence>
<evidence type="ECO:0000313" key="3">
    <source>
        <dbReference type="EMBL" id="KAI6784720.1"/>
    </source>
</evidence>
<gene>
    <name evidence="3" type="ORF">J7T54_007813</name>
</gene>
<feature type="domain" description="DUF4604" evidence="2">
    <location>
        <begin position="8"/>
        <end position="163"/>
    </location>
</feature>
<dbReference type="Proteomes" id="UP001055219">
    <property type="component" value="Unassembled WGS sequence"/>
</dbReference>
<name>A0A9P9Y7H4_9HYPO</name>
<proteinExistence type="predicted"/>
<dbReference type="RefSeq" id="XP_051365576.1">
    <property type="nucleotide sequence ID" value="XM_051510900.1"/>
</dbReference>
<evidence type="ECO:0000313" key="4">
    <source>
        <dbReference type="Proteomes" id="UP001055219"/>
    </source>
</evidence>
<protein>
    <recommendedName>
        <fullName evidence="2">DUF4604 domain-containing protein</fullName>
    </recommendedName>
</protein>
<dbReference type="InterPro" id="IPR027911">
    <property type="entry name" value="DUF4604"/>
</dbReference>
<dbReference type="EMBL" id="JAGIXG020000003">
    <property type="protein sequence ID" value="KAI6784720.1"/>
    <property type="molecule type" value="Genomic_DNA"/>
</dbReference>
<feature type="compositionally biased region" description="Polar residues" evidence="1">
    <location>
        <begin position="23"/>
        <end position="38"/>
    </location>
</feature>
<reference evidence="3" key="2">
    <citation type="submission" date="2022-07" db="EMBL/GenBank/DDBJ databases">
        <authorList>
            <person name="Goncalves M.F.M."/>
            <person name="Hilario S."/>
            <person name="Van De Peer Y."/>
            <person name="Esteves A.C."/>
            <person name="Alves A."/>
        </authorList>
    </citation>
    <scope>NUCLEOTIDE SEQUENCE</scope>
    <source>
        <strain evidence="3">MUM 19.33</strain>
    </source>
</reference>
<feature type="compositionally biased region" description="Basic and acidic residues" evidence="1">
    <location>
        <begin position="89"/>
        <end position="103"/>
    </location>
</feature>
<dbReference type="AlphaFoldDB" id="A0A9P9Y7H4"/>
<accession>A0A9P9Y7H4</accession>
<feature type="compositionally biased region" description="Acidic residues" evidence="1">
    <location>
        <begin position="49"/>
        <end position="62"/>
    </location>
</feature>
<feature type="region of interest" description="Disordered" evidence="1">
    <location>
        <begin position="1"/>
        <end position="163"/>
    </location>
</feature>